<evidence type="ECO:0000313" key="2">
    <source>
        <dbReference type="EnsemblMetazoa" id="Aqu2.1.25664_001"/>
    </source>
</evidence>
<protein>
    <submittedName>
        <fullName evidence="2">Uncharacterized protein</fullName>
    </submittedName>
</protein>
<reference evidence="2" key="1">
    <citation type="submission" date="2017-05" db="UniProtKB">
        <authorList>
            <consortium name="EnsemblMetazoa"/>
        </authorList>
    </citation>
    <scope>IDENTIFICATION</scope>
</reference>
<dbReference type="InParanoid" id="A0A1X7UCJ2"/>
<accession>A0A1X7UCJ2</accession>
<feature type="compositionally biased region" description="Pro residues" evidence="1">
    <location>
        <begin position="85"/>
        <end position="95"/>
    </location>
</feature>
<dbReference type="EnsemblMetazoa" id="Aqu2.1.25664_001">
    <property type="protein sequence ID" value="Aqu2.1.25664_001"/>
    <property type="gene ID" value="Aqu2.1.25664"/>
</dbReference>
<evidence type="ECO:0000256" key="1">
    <source>
        <dbReference type="SAM" id="MobiDB-lite"/>
    </source>
</evidence>
<organism evidence="2">
    <name type="scientific">Amphimedon queenslandica</name>
    <name type="common">Sponge</name>
    <dbReference type="NCBI Taxonomy" id="400682"/>
    <lineage>
        <taxon>Eukaryota</taxon>
        <taxon>Metazoa</taxon>
        <taxon>Porifera</taxon>
        <taxon>Demospongiae</taxon>
        <taxon>Heteroscleromorpha</taxon>
        <taxon>Haplosclerida</taxon>
        <taxon>Niphatidae</taxon>
        <taxon>Amphimedon</taxon>
    </lineage>
</organism>
<dbReference type="AlphaFoldDB" id="A0A1X7UCJ2"/>
<feature type="region of interest" description="Disordered" evidence="1">
    <location>
        <begin position="67"/>
        <end position="98"/>
    </location>
</feature>
<name>A0A1X7UCJ2_AMPQE</name>
<proteinExistence type="predicted"/>
<sequence length="111" mass="11501">MDVVLAVLRGSRFHFASAWLRLSSSWSASHQSQFASSCVCASGAGSWSIFVSSFQVFSSYPPEGLPDGINTPGGIQDQSGAPLVPADPVPSPPADQPSGLLAGVVGKIILW</sequence>